<gene>
    <name evidence="2" type="ORF">SAMN04487993_10586</name>
</gene>
<name>A0A1G8V1J8_9RHOB</name>
<reference evidence="2 3" key="1">
    <citation type="submission" date="2016-10" db="EMBL/GenBank/DDBJ databases">
        <authorList>
            <person name="de Groot N.N."/>
        </authorList>
    </citation>
    <scope>NUCLEOTIDE SEQUENCE [LARGE SCALE GENOMIC DNA]</scope>
    <source>
        <strain evidence="2 3">DSM 26424</strain>
    </source>
</reference>
<sequence>MNRPRLSRALASRIRGAQSRLEAQIQTHIWAEKDIPEIRDKLEKFDADPVGWSERHYPSHGPDSYPVQTHICRSREALERKLARRDDELRELAAAQDNLQTVEEEVLEQAKRIRPTTITEPWPKPVKSIEAQAIALKRMIEREQAQHRREQERQDLEYTREEAREAERRDQEDREARRRHVAKGPEHVIIHQMTNRFIKIAFEKYKSSPEYSRAQNGNWAGGLIFFVTSQMGEEAGAKGAEIAREMIVSAKRSNEDLWDVCRRNGFWTPDGI</sequence>
<dbReference type="STRING" id="555512.SAMN04487993_10586"/>
<feature type="compositionally biased region" description="Basic and acidic residues" evidence="1">
    <location>
        <begin position="145"/>
        <end position="176"/>
    </location>
</feature>
<dbReference type="AlphaFoldDB" id="A0A1G8V1J8"/>
<feature type="region of interest" description="Disordered" evidence="1">
    <location>
        <begin position="145"/>
        <end position="183"/>
    </location>
</feature>
<evidence type="ECO:0000313" key="2">
    <source>
        <dbReference type="EMBL" id="SDJ59235.1"/>
    </source>
</evidence>
<proteinExistence type="predicted"/>
<accession>A0A1G8V1J8</accession>
<evidence type="ECO:0000256" key="1">
    <source>
        <dbReference type="SAM" id="MobiDB-lite"/>
    </source>
</evidence>
<organism evidence="2 3">
    <name type="scientific">Salipiger marinus</name>
    <dbReference type="NCBI Taxonomy" id="555512"/>
    <lineage>
        <taxon>Bacteria</taxon>
        <taxon>Pseudomonadati</taxon>
        <taxon>Pseudomonadota</taxon>
        <taxon>Alphaproteobacteria</taxon>
        <taxon>Rhodobacterales</taxon>
        <taxon>Roseobacteraceae</taxon>
        <taxon>Salipiger</taxon>
    </lineage>
</organism>
<dbReference type="EMBL" id="FNEJ01000058">
    <property type="protein sequence ID" value="SDJ59235.1"/>
    <property type="molecule type" value="Genomic_DNA"/>
</dbReference>
<protein>
    <submittedName>
        <fullName evidence="2">Uncharacterized protein</fullName>
    </submittedName>
</protein>
<evidence type="ECO:0000313" key="3">
    <source>
        <dbReference type="Proteomes" id="UP000199093"/>
    </source>
</evidence>
<dbReference type="Proteomes" id="UP000199093">
    <property type="component" value="Unassembled WGS sequence"/>
</dbReference>
<keyword evidence="3" id="KW-1185">Reference proteome</keyword>